<feature type="domain" description="Conserved hypothetical protein CHP02391" evidence="1">
    <location>
        <begin position="145"/>
        <end position="266"/>
    </location>
</feature>
<keyword evidence="3" id="KW-1185">Reference proteome</keyword>
<reference evidence="2 3" key="1">
    <citation type="submission" date="2020-07" db="EMBL/GenBank/DDBJ databases">
        <authorList>
            <person name="Khare M."/>
        </authorList>
    </citation>
    <scope>NUCLEOTIDE SEQUENCE [LARGE SCALE GENOMIC DNA]</scope>
    <source>
        <strain evidence="2 3">P8776</strain>
    </source>
</reference>
<comment type="caution">
    <text evidence="2">The sequence shown here is derived from an EMBL/GenBank/DDBJ whole genome shotgun (WGS) entry which is preliminary data.</text>
</comment>
<dbReference type="NCBIfam" id="TIGR02391">
    <property type="entry name" value="hypoth_ymh"/>
    <property type="match status" value="1"/>
</dbReference>
<dbReference type="AlphaFoldDB" id="A0A838WVK2"/>
<gene>
    <name evidence="2" type="ORF">H0H28_05495</name>
</gene>
<dbReference type="EMBL" id="JACEOR010000206">
    <property type="protein sequence ID" value="MBA4504785.1"/>
    <property type="molecule type" value="Genomic_DNA"/>
</dbReference>
<accession>A0A838WVK2</accession>
<dbReference type="InterPro" id="IPR012654">
    <property type="entry name" value="CHP02391"/>
</dbReference>
<proteinExistence type="predicted"/>
<evidence type="ECO:0000313" key="3">
    <source>
        <dbReference type="Proteomes" id="UP000580709"/>
    </source>
</evidence>
<dbReference type="Pfam" id="PF09509">
    <property type="entry name" value="Hypoth_Ymh"/>
    <property type="match status" value="1"/>
</dbReference>
<protein>
    <submittedName>
        <fullName evidence="2">TIGR02391 family protein</fullName>
    </submittedName>
</protein>
<evidence type="ECO:0000313" key="2">
    <source>
        <dbReference type="EMBL" id="MBA4504785.1"/>
    </source>
</evidence>
<name>A0A838WVK2_9CORY</name>
<organism evidence="2 3">
    <name type="scientific">Corynebacterium sanguinis</name>
    <dbReference type="NCBI Taxonomy" id="2594913"/>
    <lineage>
        <taxon>Bacteria</taxon>
        <taxon>Bacillati</taxon>
        <taxon>Actinomycetota</taxon>
        <taxon>Actinomycetes</taxon>
        <taxon>Mycobacteriales</taxon>
        <taxon>Corynebacteriaceae</taxon>
        <taxon>Corynebacterium</taxon>
    </lineage>
</organism>
<dbReference type="Proteomes" id="UP000580709">
    <property type="component" value="Unassembled WGS sequence"/>
</dbReference>
<evidence type="ECO:0000259" key="1">
    <source>
        <dbReference type="Pfam" id="PF09509"/>
    </source>
</evidence>
<sequence>MDMGSKAPVFSSGTVEKVAKLIGEVYSGRQITSLLLDVKCGRFDPGEGITKWKRIDEAISRQQVAQGDGRPLLAVACKAVEPGRLMSAEYPEAAEHLHSELDTVLSTEGYGLTDDGRGRRLARKATFEEARNKALSLREHLQKRGSHAEVLKHCREELLQDESDYYELVFEAAKGLEDRIRLLSNSTMDGRNLPQNVLGSKNRTVPINSGATKTQRNEQDAVALFVEGVIAGFRNPQAHETRLSWTVKREDAQDVLGLMALIHRRLDTAEDILRGGGADTVS</sequence>